<dbReference type="EMBL" id="JABCKI010000225">
    <property type="protein sequence ID" value="KAG5651567.1"/>
    <property type="molecule type" value="Genomic_DNA"/>
</dbReference>
<keyword evidence="1" id="KW-1133">Transmembrane helix</keyword>
<dbReference type="OrthoDB" id="2745105at2759"/>
<keyword evidence="1" id="KW-0812">Transmembrane</keyword>
<gene>
    <name evidence="2" type="ORF">H0H81_008215</name>
</gene>
<proteinExistence type="predicted"/>
<comment type="caution">
    <text evidence="2">The sequence shown here is derived from an EMBL/GenBank/DDBJ whole genome shotgun (WGS) entry which is preliminary data.</text>
</comment>
<feature type="transmembrane region" description="Helical" evidence="1">
    <location>
        <begin position="47"/>
        <end position="69"/>
    </location>
</feature>
<dbReference type="Proteomes" id="UP000717328">
    <property type="component" value="Unassembled WGS sequence"/>
</dbReference>
<name>A0A9P7GR91_9AGAR</name>
<reference evidence="2" key="1">
    <citation type="submission" date="2021-02" db="EMBL/GenBank/DDBJ databases">
        <authorList>
            <person name="Nieuwenhuis M."/>
            <person name="Van De Peppel L.J.J."/>
        </authorList>
    </citation>
    <scope>NUCLEOTIDE SEQUENCE</scope>
    <source>
        <strain evidence="2">D49</strain>
    </source>
</reference>
<dbReference type="AlphaFoldDB" id="A0A9P7GR91"/>
<keyword evidence="3" id="KW-1185">Reference proteome</keyword>
<evidence type="ECO:0000313" key="3">
    <source>
        <dbReference type="Proteomes" id="UP000717328"/>
    </source>
</evidence>
<evidence type="ECO:0000256" key="1">
    <source>
        <dbReference type="SAM" id="Phobius"/>
    </source>
</evidence>
<sequence length="262" mass="29618">MLQGLCAPHMVNKKRKELLPRIRCEQLVSIDLTLLSDKEHVKNLPSLLSFATGFAAAIRALNIGYFRFLGGRTSYLFYISLVAGVISDWIIAGQLLVFLRRSGCIAKKICSTASLITCAIWPQEFIYVIFYFGTTKLHLSSLFATLDSEPEFCDRFDGVASSPRNTPLPEHIAIEPDLTRNNGESPFDETDLGTLTLNESERERHHALPVWYQYHKWSFATTQNEESNAEKFSRTGKLGLRDLLPTTAVKLQWPIAFKSKET</sequence>
<evidence type="ECO:0000313" key="2">
    <source>
        <dbReference type="EMBL" id="KAG5651567.1"/>
    </source>
</evidence>
<reference evidence="2" key="2">
    <citation type="submission" date="2021-10" db="EMBL/GenBank/DDBJ databases">
        <title>Phylogenomics reveals ancestral predisposition of the termite-cultivated fungus Termitomyces towards a domesticated lifestyle.</title>
        <authorList>
            <person name="Auxier B."/>
            <person name="Grum-Grzhimaylo A."/>
            <person name="Cardenas M.E."/>
            <person name="Lodge J.D."/>
            <person name="Laessoe T."/>
            <person name="Pedersen O."/>
            <person name="Smith M.E."/>
            <person name="Kuyper T.W."/>
            <person name="Franco-Molano E.A."/>
            <person name="Baroni T.J."/>
            <person name="Aanen D.K."/>
        </authorList>
    </citation>
    <scope>NUCLEOTIDE SEQUENCE</scope>
    <source>
        <strain evidence="2">D49</strain>
    </source>
</reference>
<keyword evidence="1" id="KW-0472">Membrane</keyword>
<accession>A0A9P7GR91</accession>
<protein>
    <submittedName>
        <fullName evidence="2">Uncharacterized protein</fullName>
    </submittedName>
</protein>
<organism evidence="2 3">
    <name type="scientific">Sphagnurus paluster</name>
    <dbReference type="NCBI Taxonomy" id="117069"/>
    <lineage>
        <taxon>Eukaryota</taxon>
        <taxon>Fungi</taxon>
        <taxon>Dikarya</taxon>
        <taxon>Basidiomycota</taxon>
        <taxon>Agaricomycotina</taxon>
        <taxon>Agaricomycetes</taxon>
        <taxon>Agaricomycetidae</taxon>
        <taxon>Agaricales</taxon>
        <taxon>Tricholomatineae</taxon>
        <taxon>Lyophyllaceae</taxon>
        <taxon>Sphagnurus</taxon>
    </lineage>
</organism>
<feature type="transmembrane region" description="Helical" evidence="1">
    <location>
        <begin position="75"/>
        <end position="99"/>
    </location>
</feature>